<dbReference type="PANTHER" id="PTHR11586">
    <property type="entry name" value="TRNA-AMINOACYLATION COFACTOR ARC1 FAMILY MEMBER"/>
    <property type="match status" value="1"/>
</dbReference>
<dbReference type="Gene3D" id="2.40.50.140">
    <property type="entry name" value="Nucleic acid-binding proteins"/>
    <property type="match status" value="1"/>
</dbReference>
<dbReference type="RefSeq" id="WP_011529929.1">
    <property type="nucleotide sequence ID" value="NC_008025.1"/>
</dbReference>
<evidence type="ECO:0000313" key="6">
    <source>
        <dbReference type="Proteomes" id="UP000002431"/>
    </source>
</evidence>
<evidence type="ECO:0000259" key="4">
    <source>
        <dbReference type="PROSITE" id="PS50886"/>
    </source>
</evidence>
<name>Q1J096_DEIGD</name>
<gene>
    <name evidence="5" type="ordered locus">Dgeo_0786</name>
</gene>
<dbReference type="PROSITE" id="PS50886">
    <property type="entry name" value="TRBD"/>
    <property type="match status" value="1"/>
</dbReference>
<dbReference type="InterPro" id="IPR012340">
    <property type="entry name" value="NA-bd_OB-fold"/>
</dbReference>
<dbReference type="eggNOG" id="COG0073">
    <property type="taxonomic scope" value="Bacteria"/>
</dbReference>
<dbReference type="PANTHER" id="PTHR11586:SF37">
    <property type="entry name" value="TRNA-BINDING DOMAIN-CONTAINING PROTEIN"/>
    <property type="match status" value="1"/>
</dbReference>
<dbReference type="AlphaFoldDB" id="Q1J096"/>
<dbReference type="CDD" id="cd02798">
    <property type="entry name" value="tRNA_bind_CsaA"/>
    <property type="match status" value="1"/>
</dbReference>
<keyword evidence="1 3" id="KW-0820">tRNA-binding</keyword>
<protein>
    <submittedName>
        <fullName evidence="5">T-RNA-binding region (EMAP domain)</fullName>
    </submittedName>
</protein>
<evidence type="ECO:0000256" key="1">
    <source>
        <dbReference type="ARBA" id="ARBA00022555"/>
    </source>
</evidence>
<evidence type="ECO:0000313" key="5">
    <source>
        <dbReference type="EMBL" id="ABF45088.1"/>
    </source>
</evidence>
<dbReference type="KEGG" id="dge:Dgeo_0786"/>
<dbReference type="STRING" id="319795.Dgeo_0786"/>
<dbReference type="HOGENOM" id="CLU_065946_2_1_0"/>
<keyword evidence="6" id="KW-1185">Reference proteome</keyword>
<reference evidence="5" key="1">
    <citation type="submission" date="2006-04" db="EMBL/GenBank/DDBJ databases">
        <title>Complete sequence of chromosome of Deinococcus geothermalis DSM 11300.</title>
        <authorList>
            <consortium name="US DOE Joint Genome Institute"/>
            <person name="Copeland A."/>
            <person name="Lucas S."/>
            <person name="Lapidus A."/>
            <person name="Barry K."/>
            <person name="Detter J.C."/>
            <person name="Glavina del Rio T."/>
            <person name="Hammon N."/>
            <person name="Israni S."/>
            <person name="Dalin E."/>
            <person name="Tice H."/>
            <person name="Pitluck S."/>
            <person name="Brettin T."/>
            <person name="Bruce D."/>
            <person name="Han C."/>
            <person name="Tapia R."/>
            <person name="Saunders E."/>
            <person name="Gilna P."/>
            <person name="Schmutz J."/>
            <person name="Larimer F."/>
            <person name="Land M."/>
            <person name="Hauser L."/>
            <person name="Kyrpides N."/>
            <person name="Kim E."/>
            <person name="Daly M.J."/>
            <person name="Fredrickson J.K."/>
            <person name="Makarova K.S."/>
            <person name="Gaidamakova E.K."/>
            <person name="Zhai M."/>
            <person name="Richardson P."/>
        </authorList>
    </citation>
    <scope>NUCLEOTIDE SEQUENCE</scope>
    <source>
        <strain evidence="5">DSM 11300</strain>
    </source>
</reference>
<dbReference type="EMBL" id="CP000359">
    <property type="protein sequence ID" value="ABF45088.1"/>
    <property type="molecule type" value="Genomic_DNA"/>
</dbReference>
<dbReference type="Proteomes" id="UP000002431">
    <property type="component" value="Chromosome"/>
</dbReference>
<evidence type="ECO:0000256" key="2">
    <source>
        <dbReference type="ARBA" id="ARBA00022884"/>
    </source>
</evidence>
<accession>Q1J096</accession>
<dbReference type="InterPro" id="IPR051270">
    <property type="entry name" value="Tyrosine-tRNA_ligase_regulator"/>
</dbReference>
<feature type="domain" description="TRNA-binding" evidence="4">
    <location>
        <begin position="14"/>
        <end position="119"/>
    </location>
</feature>
<dbReference type="Pfam" id="PF01588">
    <property type="entry name" value="tRNA_bind"/>
    <property type="match status" value="1"/>
</dbReference>
<sequence length="119" mass="12811">MATALKDIVAFEDTLGRLDLRLGRIVEAVLEPSAPRPAYRLTVDFGKYGRKVSVGRFTQHAAEDLIGRQVVGVLNFEPRRIGDVLSEVLILGVQFPGAASGEATILVPAHEAKIGGKVF</sequence>
<dbReference type="InterPro" id="IPR002547">
    <property type="entry name" value="tRNA-bd_dom"/>
</dbReference>
<dbReference type="GO" id="GO:0000049">
    <property type="term" value="F:tRNA binding"/>
    <property type="evidence" value="ECO:0007669"/>
    <property type="project" value="UniProtKB-UniRule"/>
</dbReference>
<organism evidence="5 6">
    <name type="scientific">Deinococcus geothermalis (strain DSM 11300 / CIP 105573 / AG-3a)</name>
    <dbReference type="NCBI Taxonomy" id="319795"/>
    <lineage>
        <taxon>Bacteria</taxon>
        <taxon>Thermotogati</taxon>
        <taxon>Deinococcota</taxon>
        <taxon>Deinococci</taxon>
        <taxon>Deinococcales</taxon>
        <taxon>Deinococcaceae</taxon>
        <taxon>Deinococcus</taxon>
    </lineage>
</organism>
<proteinExistence type="predicted"/>
<dbReference type="SUPFAM" id="SSF50249">
    <property type="entry name" value="Nucleic acid-binding proteins"/>
    <property type="match status" value="1"/>
</dbReference>
<keyword evidence="2 3" id="KW-0694">RNA-binding</keyword>
<evidence type="ECO:0000256" key="3">
    <source>
        <dbReference type="PROSITE-ProRule" id="PRU00209"/>
    </source>
</evidence>